<evidence type="ECO:0000313" key="1">
    <source>
        <dbReference type="EMBL" id="KAK3049805.1"/>
    </source>
</evidence>
<protein>
    <submittedName>
        <fullName evidence="1">Uncharacterized protein</fullName>
    </submittedName>
</protein>
<name>A0AAJ0DGN5_9PEZI</name>
<comment type="caution">
    <text evidence="1">The sequence shown here is derived from an EMBL/GenBank/DDBJ whole genome shotgun (WGS) entry which is preliminary data.</text>
</comment>
<reference evidence="1" key="1">
    <citation type="submission" date="2023-04" db="EMBL/GenBank/DDBJ databases">
        <title>Black Yeasts Isolated from many extreme environments.</title>
        <authorList>
            <person name="Coleine C."/>
            <person name="Stajich J.E."/>
            <person name="Selbmann L."/>
        </authorList>
    </citation>
    <scope>NUCLEOTIDE SEQUENCE</scope>
    <source>
        <strain evidence="1">CCFEE 5312</strain>
    </source>
</reference>
<evidence type="ECO:0000313" key="2">
    <source>
        <dbReference type="Proteomes" id="UP001271007"/>
    </source>
</evidence>
<organism evidence="1 2">
    <name type="scientific">Extremus antarcticus</name>
    <dbReference type="NCBI Taxonomy" id="702011"/>
    <lineage>
        <taxon>Eukaryota</taxon>
        <taxon>Fungi</taxon>
        <taxon>Dikarya</taxon>
        <taxon>Ascomycota</taxon>
        <taxon>Pezizomycotina</taxon>
        <taxon>Dothideomycetes</taxon>
        <taxon>Dothideomycetidae</taxon>
        <taxon>Mycosphaerellales</taxon>
        <taxon>Extremaceae</taxon>
        <taxon>Extremus</taxon>
    </lineage>
</organism>
<gene>
    <name evidence="1" type="ORF">LTR09_008981</name>
</gene>
<sequence length="196" mass="22604">MAEEPNISSLGSLPAELREIIWDFCIPTTDVDLTTAPPLRPNEPPLTKVSKGIRAETLPMYYAQWPLTIRCIHNEGDGHTTTNPWYHSIRPEKLKHIKRLWVYFSQARLHTGRLVYEPLPHSWLITLKTRENSFEASAAPSYERGFWAVVIWRHLEEVLGGLLDNERIGKITAADLEQLAHFNPSLRRRREKGFKG</sequence>
<proteinExistence type="predicted"/>
<dbReference type="AlphaFoldDB" id="A0AAJ0DGN5"/>
<dbReference type="Proteomes" id="UP001271007">
    <property type="component" value="Unassembled WGS sequence"/>
</dbReference>
<dbReference type="EMBL" id="JAWDJX010000037">
    <property type="protein sequence ID" value="KAK3049805.1"/>
    <property type="molecule type" value="Genomic_DNA"/>
</dbReference>
<keyword evidence="2" id="KW-1185">Reference proteome</keyword>
<accession>A0AAJ0DGN5</accession>